<protein>
    <submittedName>
        <fullName evidence="1">Uncharacterized protein</fullName>
    </submittedName>
</protein>
<gene>
    <name evidence="1" type="ORF">E1H14_01715</name>
</gene>
<keyword evidence="2" id="KW-1185">Reference proteome</keyword>
<dbReference type="RefSeq" id="WP_149389717.1">
    <property type="nucleotide sequence ID" value="NZ_SMRS01000001.1"/>
</dbReference>
<name>A0A5A9W8M2_9GAMM</name>
<organism evidence="1 2">
    <name type="scientific">Nitrincola tapanii</name>
    <dbReference type="NCBI Taxonomy" id="1708751"/>
    <lineage>
        <taxon>Bacteria</taxon>
        <taxon>Pseudomonadati</taxon>
        <taxon>Pseudomonadota</taxon>
        <taxon>Gammaproteobacteria</taxon>
        <taxon>Oceanospirillales</taxon>
        <taxon>Oceanospirillaceae</taxon>
        <taxon>Nitrincola</taxon>
    </lineage>
</organism>
<dbReference type="EMBL" id="SMRS01000001">
    <property type="protein sequence ID" value="KAA0876468.1"/>
    <property type="molecule type" value="Genomic_DNA"/>
</dbReference>
<proteinExistence type="predicted"/>
<dbReference type="AlphaFoldDB" id="A0A5A9W8M2"/>
<reference evidence="1 2" key="1">
    <citation type="submission" date="2019-03" db="EMBL/GenBank/DDBJ databases">
        <title>Nitrincola sp. nov. isolated from an Indian soda lake.</title>
        <authorList>
            <person name="Joshi A."/>
            <person name="Thite S.V."/>
            <person name="Joseph N."/>
            <person name="Dhotre D."/>
            <person name="Moorthy M."/>
            <person name="Shouche Y.S."/>
        </authorList>
    </citation>
    <scope>NUCLEOTIDE SEQUENCE [LARGE SCALE GENOMIC DNA]</scope>
    <source>
        <strain evidence="1 2">MEB193</strain>
    </source>
</reference>
<dbReference type="OrthoDB" id="7604978at2"/>
<dbReference type="Proteomes" id="UP000325302">
    <property type="component" value="Unassembled WGS sequence"/>
</dbReference>
<evidence type="ECO:0000313" key="2">
    <source>
        <dbReference type="Proteomes" id="UP000325302"/>
    </source>
</evidence>
<evidence type="ECO:0000313" key="1">
    <source>
        <dbReference type="EMBL" id="KAA0876468.1"/>
    </source>
</evidence>
<comment type="caution">
    <text evidence="1">The sequence shown here is derived from an EMBL/GenBank/DDBJ whole genome shotgun (WGS) entry which is preliminary data.</text>
</comment>
<accession>A0A5A9W8M2</accession>
<sequence>MSTQIDQSFFKAFVTEYNDDIGGETYLDPLGQLVIWSSYGQKIFKGRLNSVSNDVRNYTLNLLHHGVIRYLQRDETFQADWKDSLQFVHACLIYLENLVTYALVSSTDPEVQTQGILGSSKAHTNLYGSSTAHTNLDKEDKNPELIFNGNMKEGEDFLLVRQLGLGVSGRYKTPFVNMGFFNSSYSYTGPKADRLWDEFHKLLDKKTQLKSCFEKAVEHLKELVPLEKNTKQLRWAEVPEDLKQAYREVFKTSQNVGRISRDFWLSVTGLNEGAAKAIAQAIAEISKENGSVKPQEVFSLAQQKMVADDTEREKIDYVLTIEPFLTKLDLLFRVAQQKQTQSLDDIKASWEKLGLYDNTLPDLALSIERTSAIQEPLNATGKKRLGKLLSAAKQPSVTSQLESLLEYHAEIMGQRGQLPWLRLEQSEVVNYGRTSSPLDKENVSGWVNTYYLREFRHLLTGLGDGV</sequence>